<dbReference type="SUPFAM" id="SSF81296">
    <property type="entry name" value="E set domains"/>
    <property type="match status" value="1"/>
</dbReference>
<dbReference type="GO" id="GO:0046688">
    <property type="term" value="P:response to copper ion"/>
    <property type="evidence" value="ECO:0007669"/>
    <property type="project" value="InterPro"/>
</dbReference>
<accession>A0A097SPJ0</accession>
<keyword evidence="5" id="KW-0472">Membrane</keyword>
<keyword evidence="5" id="KW-0812">Transmembrane</keyword>
<keyword evidence="3 6" id="KW-0732">Signal</keyword>
<keyword evidence="2" id="KW-0479">Metal-binding</keyword>
<dbReference type="EMBL" id="KJ605395">
    <property type="protein sequence ID" value="AIU93453.1"/>
    <property type="molecule type" value="Genomic_DNA"/>
</dbReference>
<dbReference type="PANTHER" id="PTHR34820">
    <property type="entry name" value="INNER MEMBRANE PROTEIN YEBZ"/>
    <property type="match status" value="1"/>
</dbReference>
<name>A0A097SPJ0_9NOCA</name>
<feature type="chain" id="PRO_5001937945" description="CopC domain-containing protein" evidence="6">
    <location>
        <begin position="31"/>
        <end position="181"/>
    </location>
</feature>
<keyword evidence="4" id="KW-0186">Copper</keyword>
<evidence type="ECO:0000259" key="7">
    <source>
        <dbReference type="Pfam" id="PF04234"/>
    </source>
</evidence>
<gene>
    <name evidence="8" type="ORF">LRS1606.19</name>
</gene>
<keyword evidence="5" id="KW-1133">Transmembrane helix</keyword>
<feature type="transmembrane region" description="Helical" evidence="5">
    <location>
        <begin position="152"/>
        <end position="173"/>
    </location>
</feature>
<dbReference type="Pfam" id="PF04234">
    <property type="entry name" value="CopC"/>
    <property type="match status" value="1"/>
</dbReference>
<dbReference type="GO" id="GO:0030313">
    <property type="term" value="C:cell envelope"/>
    <property type="evidence" value="ECO:0007669"/>
    <property type="project" value="UniProtKB-SubCell"/>
</dbReference>
<dbReference type="PANTHER" id="PTHR34820:SF4">
    <property type="entry name" value="INNER MEMBRANE PROTEIN YEBZ"/>
    <property type="match status" value="1"/>
</dbReference>
<feature type="signal peptide" evidence="6">
    <location>
        <begin position="1"/>
        <end position="30"/>
    </location>
</feature>
<evidence type="ECO:0000256" key="2">
    <source>
        <dbReference type="ARBA" id="ARBA00022723"/>
    </source>
</evidence>
<dbReference type="InterPro" id="IPR014756">
    <property type="entry name" value="Ig_E-set"/>
</dbReference>
<evidence type="ECO:0000313" key="8">
    <source>
        <dbReference type="EMBL" id="AIU93453.1"/>
    </source>
</evidence>
<evidence type="ECO:0000256" key="4">
    <source>
        <dbReference type="ARBA" id="ARBA00023008"/>
    </source>
</evidence>
<proteinExistence type="predicted"/>
<feature type="domain" description="CopC" evidence="7">
    <location>
        <begin position="29"/>
        <end position="121"/>
    </location>
</feature>
<dbReference type="AlphaFoldDB" id="A0A097SPJ0"/>
<dbReference type="GO" id="GO:0005886">
    <property type="term" value="C:plasma membrane"/>
    <property type="evidence" value="ECO:0007669"/>
    <property type="project" value="TreeGrafter"/>
</dbReference>
<keyword evidence="8" id="KW-0614">Plasmid</keyword>
<dbReference type="InterPro" id="IPR007348">
    <property type="entry name" value="CopC_dom"/>
</dbReference>
<dbReference type="GO" id="GO:0005507">
    <property type="term" value="F:copper ion binding"/>
    <property type="evidence" value="ECO:0007669"/>
    <property type="project" value="InterPro"/>
</dbReference>
<dbReference type="InterPro" id="IPR014755">
    <property type="entry name" value="Cu-Rt/internalin_Ig-like"/>
</dbReference>
<evidence type="ECO:0000256" key="6">
    <source>
        <dbReference type="SAM" id="SignalP"/>
    </source>
</evidence>
<dbReference type="GO" id="GO:0006825">
    <property type="term" value="P:copper ion transport"/>
    <property type="evidence" value="ECO:0007669"/>
    <property type="project" value="InterPro"/>
</dbReference>
<evidence type="ECO:0000256" key="5">
    <source>
        <dbReference type="SAM" id="Phobius"/>
    </source>
</evidence>
<dbReference type="Gene3D" id="2.60.40.1220">
    <property type="match status" value="1"/>
</dbReference>
<evidence type="ECO:0000256" key="3">
    <source>
        <dbReference type="ARBA" id="ARBA00022729"/>
    </source>
</evidence>
<dbReference type="InterPro" id="IPR032694">
    <property type="entry name" value="CopC/D"/>
</dbReference>
<dbReference type="GO" id="GO:0042597">
    <property type="term" value="C:periplasmic space"/>
    <property type="evidence" value="ECO:0007669"/>
    <property type="project" value="InterPro"/>
</dbReference>
<reference evidence="8" key="1">
    <citation type="submission" date="2014-03" db="EMBL/GenBank/DDBJ databases">
        <authorList>
            <person name="Zhang G."/>
            <person name="Zhu L."/>
            <person name="Fang P."/>
        </authorList>
    </citation>
    <scope>NUCLEOTIDE SEQUENCE</scope>
    <source>
        <strain evidence="8">NS1</strain>
        <plasmid evidence="8">pNSL1</plasmid>
    </source>
</reference>
<organism evidence="8">
    <name type="scientific">Rhodococcus sp. NS1</name>
    <dbReference type="NCBI Taxonomy" id="402236"/>
    <lineage>
        <taxon>Bacteria</taxon>
        <taxon>Bacillati</taxon>
        <taxon>Actinomycetota</taxon>
        <taxon>Actinomycetes</taxon>
        <taxon>Mycobacteriales</taxon>
        <taxon>Nocardiaceae</taxon>
        <taxon>Rhodococcus</taxon>
    </lineage>
</organism>
<evidence type="ECO:0000256" key="1">
    <source>
        <dbReference type="ARBA" id="ARBA00004196"/>
    </source>
</evidence>
<protein>
    <recommendedName>
        <fullName evidence="7">CopC domain-containing protein</fullName>
    </recommendedName>
</protein>
<geneLocation type="plasmid" evidence="8">
    <name>pNSL1</name>
</geneLocation>
<sequence>MFHWFSRAGVLLATLAAVVMLTAGSASAHAALAGSNPADGAEIDTVPDQVTLTFNEDIQAQFAAMTVVDADGAQWGRSEPQVQGRDVSVALDGLAAGTYTVAFRVTSADGHPISGTTTFTVTRSSPTTSTSLVPAVPAPAAGETAEQESGGFPVWIALAIGAIVLIGAGVMLLGRKPGSRT</sequence>
<comment type="subcellular location">
    <subcellularLocation>
        <location evidence="1">Cell envelope</location>
    </subcellularLocation>
</comment>